<comment type="caution">
    <text evidence="3">The sequence shown here is derived from an EMBL/GenBank/DDBJ whole genome shotgun (WGS) entry which is preliminary data.</text>
</comment>
<keyword evidence="4" id="KW-1185">Reference proteome</keyword>
<dbReference type="Proteomes" id="UP000050509">
    <property type="component" value="Unassembled WGS sequence"/>
</dbReference>
<evidence type="ECO:0000259" key="1">
    <source>
        <dbReference type="Pfam" id="PF13229"/>
    </source>
</evidence>
<feature type="domain" description="Right handed beta helix" evidence="1">
    <location>
        <begin position="237"/>
        <end position="374"/>
    </location>
</feature>
<gene>
    <name evidence="3" type="ORF">SE17_27040</name>
</gene>
<dbReference type="InterPro" id="IPR006626">
    <property type="entry name" value="PbH1"/>
</dbReference>
<organism evidence="3 4">
    <name type="scientific">Kouleothrix aurantiaca</name>
    <dbReference type="NCBI Taxonomy" id="186479"/>
    <lineage>
        <taxon>Bacteria</taxon>
        <taxon>Bacillati</taxon>
        <taxon>Chloroflexota</taxon>
        <taxon>Chloroflexia</taxon>
        <taxon>Chloroflexales</taxon>
        <taxon>Roseiflexineae</taxon>
        <taxon>Roseiflexaceae</taxon>
        <taxon>Kouleothrix</taxon>
    </lineage>
</organism>
<dbReference type="Pfam" id="PF17936">
    <property type="entry name" value="Big_6"/>
    <property type="match status" value="1"/>
</dbReference>
<feature type="non-terminal residue" evidence="3">
    <location>
        <position position="1"/>
    </location>
</feature>
<evidence type="ECO:0000313" key="3">
    <source>
        <dbReference type="EMBL" id="KPV50423.1"/>
    </source>
</evidence>
<dbReference type="InterPro" id="IPR039448">
    <property type="entry name" value="Beta_helix"/>
</dbReference>
<evidence type="ECO:0000259" key="2">
    <source>
        <dbReference type="Pfam" id="PF17936"/>
    </source>
</evidence>
<sequence>AGERNLIGGAEHSGLLITGAATSGNTVAGNWIGVDGSGQSALRNKVAGVVLSDGAQANTIGGPGQGNLLSGNDIGIYLDSAAGNLIAGNIIGLAADGKTPLGNSTGGIFAINAAQNNQIGGTTPALRNVISGNGAPGTPFGQGIYIADTNSAANEILGNYIGTSSSGIAPAGNYRQGILIGAGAQNNQIGGTTPGAGNVIAYNGLGGIRIDSPYNRVQGNLVGVGGDGKTRLGNQSNGVRIGGNNNTVGPGNIISNNQHSGLLLLGSYTTVRANTFEQNGRSGVCVAGPNTTLDANLVRGNGTSSGSWPECSIRGGIVITSTDDTLVTDNTITGNADAGITVYGGQSNSLLGNSISGNLGLGIRLLSGGNNNVTAPLLRSTANDMLRGQSCASCRVEVFTDTTNQGRDFVGATVAGSDGSFALALDPEKLSGPRLTATQTDALGNTSPFATAVAAPRPAPPPPPATSWLYLPIAQR</sequence>
<protein>
    <recommendedName>
        <fullName evidence="5">Right handed beta helix domain-containing protein</fullName>
    </recommendedName>
</protein>
<feature type="domain" description="Bacterial Ig" evidence="2">
    <location>
        <begin position="385"/>
        <end position="454"/>
    </location>
</feature>
<proteinExistence type="predicted"/>
<dbReference type="InterPro" id="IPR041498">
    <property type="entry name" value="Big_6"/>
</dbReference>
<evidence type="ECO:0000313" key="4">
    <source>
        <dbReference type="Proteomes" id="UP000050509"/>
    </source>
</evidence>
<dbReference type="Gene3D" id="2.160.20.10">
    <property type="entry name" value="Single-stranded right-handed beta-helix, Pectin lyase-like"/>
    <property type="match status" value="2"/>
</dbReference>
<reference evidence="3 4" key="1">
    <citation type="submission" date="2015-09" db="EMBL/GenBank/DDBJ databases">
        <title>Draft genome sequence of Kouleothrix aurantiaca JCM 19913.</title>
        <authorList>
            <person name="Hemp J."/>
        </authorList>
    </citation>
    <scope>NUCLEOTIDE SEQUENCE [LARGE SCALE GENOMIC DNA]</scope>
    <source>
        <strain evidence="3 4">COM-B</strain>
    </source>
</reference>
<dbReference type="NCBIfam" id="TIGR03804">
    <property type="entry name" value="para_beta_helix"/>
    <property type="match status" value="1"/>
</dbReference>
<accession>A0A0P9D5I2</accession>
<dbReference type="InterPro" id="IPR011050">
    <property type="entry name" value="Pectin_lyase_fold/virulence"/>
</dbReference>
<dbReference type="EMBL" id="LJCR01001402">
    <property type="protein sequence ID" value="KPV50423.1"/>
    <property type="molecule type" value="Genomic_DNA"/>
</dbReference>
<dbReference type="InterPro" id="IPR022441">
    <property type="entry name" value="Para_beta_helix_rpt-2"/>
</dbReference>
<evidence type="ECO:0008006" key="5">
    <source>
        <dbReference type="Google" id="ProtNLM"/>
    </source>
</evidence>
<dbReference type="InterPro" id="IPR012334">
    <property type="entry name" value="Pectin_lyas_fold"/>
</dbReference>
<dbReference type="Pfam" id="PF13229">
    <property type="entry name" value="Beta_helix"/>
    <property type="match status" value="1"/>
</dbReference>
<dbReference type="SUPFAM" id="SSF51126">
    <property type="entry name" value="Pectin lyase-like"/>
    <property type="match status" value="1"/>
</dbReference>
<dbReference type="SMART" id="SM00710">
    <property type="entry name" value="PbH1"/>
    <property type="match status" value="9"/>
</dbReference>
<dbReference type="AlphaFoldDB" id="A0A0P9D5I2"/>
<name>A0A0P9D5I2_9CHLR</name>